<dbReference type="GO" id="GO:0004197">
    <property type="term" value="F:cysteine-type endopeptidase activity"/>
    <property type="evidence" value="ECO:0007669"/>
    <property type="project" value="InterPro"/>
</dbReference>
<dbReference type="AlphaFoldDB" id="F4XTJ9"/>
<feature type="domain" description="Peptidase C14 caspase" evidence="1">
    <location>
        <begin position="13"/>
        <end position="153"/>
    </location>
</feature>
<evidence type="ECO:0000313" key="5">
    <source>
        <dbReference type="Proteomes" id="UP000003959"/>
    </source>
</evidence>
<dbReference type="InterPro" id="IPR045456">
    <property type="entry name" value="VMAP-M14"/>
</dbReference>
<reference evidence="5" key="1">
    <citation type="journal article" date="2011" name="Proc. Natl. Acad. Sci. U.S.A.">
        <title>Genomic insights into the physiology and ecology of the marine filamentous cyanobacterium Lyngbya majuscula.</title>
        <authorList>
            <person name="Jones A.C."/>
            <person name="Monroe E.A."/>
            <person name="Podell S."/>
            <person name="Hess W.R."/>
            <person name="Klages S."/>
            <person name="Esquenazi E."/>
            <person name="Niessen S."/>
            <person name="Hoover H."/>
            <person name="Rothmann M."/>
            <person name="Lasken R.S."/>
            <person name="Yates J.R.III."/>
            <person name="Reinhardt R."/>
            <person name="Kube M."/>
            <person name="Burkart M.D."/>
            <person name="Allen E.E."/>
            <person name="Dorrestein P.C."/>
            <person name="Gerwick W.H."/>
            <person name="Gerwick L."/>
        </authorList>
    </citation>
    <scope>NUCLEOTIDE SEQUENCE [LARGE SCALE GENOMIC DNA]</scope>
    <source>
        <strain evidence="5">3L</strain>
    </source>
</reference>
<dbReference type="RefSeq" id="WP_008185555.1">
    <property type="nucleotide sequence ID" value="NZ_GL890929.1"/>
</dbReference>
<accession>F4XTJ9</accession>
<dbReference type="SUPFAM" id="SSF52129">
    <property type="entry name" value="Caspase-like"/>
    <property type="match status" value="1"/>
</dbReference>
<gene>
    <name evidence="4" type="ORF">LYNGBM3L_29610</name>
</gene>
<dbReference type="Pfam" id="PF20028">
    <property type="entry name" value="VMAP-C"/>
    <property type="match status" value="1"/>
</dbReference>
<protein>
    <submittedName>
        <fullName evidence="4">Caspase domain protein</fullName>
    </submittedName>
</protein>
<dbReference type="OrthoDB" id="8447555at2"/>
<dbReference type="eggNOG" id="COG4249">
    <property type="taxonomic scope" value="Bacteria"/>
</dbReference>
<dbReference type="Gene3D" id="3.40.50.1460">
    <property type="match status" value="1"/>
</dbReference>
<evidence type="ECO:0000259" key="3">
    <source>
        <dbReference type="Pfam" id="PF20028"/>
    </source>
</evidence>
<dbReference type="GO" id="GO:0006508">
    <property type="term" value="P:proteolysis"/>
    <property type="evidence" value="ECO:0007669"/>
    <property type="project" value="InterPro"/>
</dbReference>
<dbReference type="EMBL" id="GL890929">
    <property type="protein sequence ID" value="EGJ32135.1"/>
    <property type="molecule type" value="Genomic_DNA"/>
</dbReference>
<organism evidence="4 5">
    <name type="scientific">Moorena producens 3L</name>
    <dbReference type="NCBI Taxonomy" id="489825"/>
    <lineage>
        <taxon>Bacteria</taxon>
        <taxon>Bacillati</taxon>
        <taxon>Cyanobacteriota</taxon>
        <taxon>Cyanophyceae</taxon>
        <taxon>Coleofasciculales</taxon>
        <taxon>Coleofasciculaceae</taxon>
        <taxon>Moorena</taxon>
    </lineage>
</organism>
<feature type="domain" description="vWA-MoxR associated protein middle region 14" evidence="2">
    <location>
        <begin position="248"/>
        <end position="381"/>
    </location>
</feature>
<feature type="domain" description="vWA-MoxR associated protein C-terminal" evidence="3">
    <location>
        <begin position="449"/>
        <end position="626"/>
    </location>
</feature>
<evidence type="ECO:0000313" key="4">
    <source>
        <dbReference type="EMBL" id="EGJ32135.1"/>
    </source>
</evidence>
<dbReference type="InterPro" id="IPR029030">
    <property type="entry name" value="Caspase-like_dom_sf"/>
</dbReference>
<dbReference type="Pfam" id="PF20018">
    <property type="entry name" value="VMAP-M14"/>
    <property type="match status" value="1"/>
</dbReference>
<keyword evidence="5" id="KW-1185">Reference proteome</keyword>
<name>F4XTJ9_9CYAN</name>
<proteinExistence type="predicted"/>
<evidence type="ECO:0000259" key="1">
    <source>
        <dbReference type="Pfam" id="PF00656"/>
    </source>
</evidence>
<dbReference type="InterPro" id="IPR045450">
    <property type="entry name" value="VMAP_C"/>
</dbReference>
<evidence type="ECO:0000259" key="2">
    <source>
        <dbReference type="Pfam" id="PF20018"/>
    </source>
</evidence>
<dbReference type="HOGENOM" id="CLU_030095_0_0_3"/>
<dbReference type="Pfam" id="PF00656">
    <property type="entry name" value="Peptidase_C14"/>
    <property type="match status" value="1"/>
</dbReference>
<sequence>MAGKPRYYLIACGTSNYNDHDVDNLDSVPTDLQRVVDLFTQQFGYEEALTNLRLNPKKDELIKEFSNWLQQERCESDRVIFYYSGHGEYCQGDRHYLLMEDTVLNQIPQTSLPTEELVRPLNNEGVKIKQILYIIDTCYSGVGISDVSKFTTQVVQKYQPVKGAGIAVHGIAACRAKDTAKEDVFSSALEQVINDLKNYDNLYIPLDYLVDQINQIICSNQRASYSASGSEISAIFFPIMPKTRQTWEEKQDELISKLFAELKKHPEDSLLQLNSFILSSKNIENLVLYDEFILDCTEIKKRLTELGEKPVSRGICPLVACAEWCRQRFYKQNNISLRLLANTIKNWQQEVIKYREEANLSTIQESVKKADLKFQELIKKEKPRLQVEIEPEVDNSNGTGQASGALLVSMNLWLESQDLPLGRFAEKIRLEPRESEESFLEQESESLYTNLEQILPNLIRKARYSLPARVNLTIEYFLPFDYFKTQLDNIRFKRGRNLTPLGEEYPIFINSFERYFDQDFLEIRDEIEVKKQGLWNDVNNPVTEPSVPGEFEGDDIYYMGTDPSDSDLERIEEALPIAVWSRNVNQPLIEGEHLNLSEWQNWPNKILKLRQDKKYKDLEVTLLWDDLYPKPSRSSRPLNTDVVD</sequence>
<dbReference type="Proteomes" id="UP000003959">
    <property type="component" value="Unassembled WGS sequence"/>
</dbReference>
<dbReference type="InterPro" id="IPR011600">
    <property type="entry name" value="Pept_C14_caspase"/>
</dbReference>